<feature type="region of interest" description="Disordered" evidence="2">
    <location>
        <begin position="225"/>
        <end position="299"/>
    </location>
</feature>
<protein>
    <submittedName>
        <fullName evidence="3">Uncharacterized protein</fullName>
    </submittedName>
</protein>
<feature type="coiled-coil region" evidence="1">
    <location>
        <begin position="830"/>
        <end position="925"/>
    </location>
</feature>
<feature type="compositionally biased region" description="Low complexity" evidence="2">
    <location>
        <begin position="172"/>
        <end position="188"/>
    </location>
</feature>
<feature type="compositionally biased region" description="Basic and acidic residues" evidence="2">
    <location>
        <begin position="688"/>
        <end position="698"/>
    </location>
</feature>
<dbReference type="GO" id="GO:0005200">
    <property type="term" value="F:structural constituent of cytoskeleton"/>
    <property type="evidence" value="ECO:0007669"/>
    <property type="project" value="TreeGrafter"/>
</dbReference>
<dbReference type="Proteomes" id="UP001295423">
    <property type="component" value="Unassembled WGS sequence"/>
</dbReference>
<keyword evidence="1" id="KW-0175">Coiled coil</keyword>
<feature type="coiled-coil region" evidence="1">
    <location>
        <begin position="561"/>
        <end position="672"/>
    </location>
</feature>
<keyword evidence="4" id="KW-1185">Reference proteome</keyword>
<evidence type="ECO:0000256" key="2">
    <source>
        <dbReference type="SAM" id="MobiDB-lite"/>
    </source>
</evidence>
<feature type="compositionally biased region" description="Basic and acidic residues" evidence="2">
    <location>
        <begin position="342"/>
        <end position="353"/>
    </location>
</feature>
<evidence type="ECO:0000256" key="1">
    <source>
        <dbReference type="SAM" id="Coils"/>
    </source>
</evidence>
<feature type="coiled-coil region" evidence="1">
    <location>
        <begin position="493"/>
        <end position="534"/>
    </location>
</feature>
<name>A0AAD2CMD8_9STRA</name>
<dbReference type="PANTHER" id="PTHR47357:SF1">
    <property type="entry name" value="SPINDLE POLE BODY COMPONENT 110"/>
    <property type="match status" value="1"/>
</dbReference>
<organism evidence="3 4">
    <name type="scientific">Cylindrotheca closterium</name>
    <dbReference type="NCBI Taxonomy" id="2856"/>
    <lineage>
        <taxon>Eukaryota</taxon>
        <taxon>Sar</taxon>
        <taxon>Stramenopiles</taxon>
        <taxon>Ochrophyta</taxon>
        <taxon>Bacillariophyta</taxon>
        <taxon>Bacillariophyceae</taxon>
        <taxon>Bacillariophycidae</taxon>
        <taxon>Bacillariales</taxon>
        <taxon>Bacillariaceae</taxon>
        <taxon>Cylindrotheca</taxon>
    </lineage>
</organism>
<evidence type="ECO:0000313" key="3">
    <source>
        <dbReference type="EMBL" id="CAJ1934754.1"/>
    </source>
</evidence>
<feature type="compositionally biased region" description="Low complexity" evidence="2">
    <location>
        <begin position="277"/>
        <end position="297"/>
    </location>
</feature>
<feature type="non-terminal residue" evidence="3">
    <location>
        <position position="1"/>
    </location>
</feature>
<feature type="compositionally biased region" description="Basic and acidic residues" evidence="2">
    <location>
        <begin position="242"/>
        <end position="257"/>
    </location>
</feature>
<dbReference type="AlphaFoldDB" id="A0AAD2CMD8"/>
<feature type="compositionally biased region" description="Acidic residues" evidence="2">
    <location>
        <begin position="105"/>
        <end position="116"/>
    </location>
</feature>
<gene>
    <name evidence="3" type="ORF">CYCCA115_LOCUS4093</name>
</gene>
<feature type="coiled-coil region" evidence="1">
    <location>
        <begin position="954"/>
        <end position="1024"/>
    </location>
</feature>
<feature type="region of interest" description="Disordered" evidence="2">
    <location>
        <begin position="165"/>
        <end position="191"/>
    </location>
</feature>
<feature type="region of interest" description="Disordered" evidence="2">
    <location>
        <begin position="678"/>
        <end position="748"/>
    </location>
</feature>
<proteinExistence type="predicted"/>
<feature type="compositionally biased region" description="Basic and acidic residues" evidence="2">
    <location>
        <begin position="1243"/>
        <end position="1268"/>
    </location>
</feature>
<feature type="region of interest" description="Disordered" evidence="2">
    <location>
        <begin position="1226"/>
        <end position="1268"/>
    </location>
</feature>
<feature type="region of interest" description="Disordered" evidence="2">
    <location>
        <begin position="333"/>
        <end position="358"/>
    </location>
</feature>
<dbReference type="PANTHER" id="PTHR47357">
    <property type="entry name" value="COP1-INTERACTIVE PROTEIN 1"/>
    <property type="match status" value="1"/>
</dbReference>
<accession>A0AAD2CMD8</accession>
<feature type="coiled-coil region" evidence="1">
    <location>
        <begin position="774"/>
        <end position="801"/>
    </location>
</feature>
<sequence>MATIEEEPSYGGKSIEEIWNDYNNMKLDFEESQLLIRELDEQIYEKDQQVESMIRKQDDMRDEIEEMEEELAHKDLELQSSRKRENEAIRKMNKYRSKLKNLNEEVTDDEVELFDEAEVRSPPPPSPREDTKDDSDDENENWRLRHELNEALIVIESQEQELDEKSHLIQNLRQQQQPQDDGDGTTQQLRDDLSECKRLIADQDQELADREDEIELLEEKLAQAIATTKEGDIGSNDNVASMKERLSTAKSQLERMSQRSTARRQKTERRPTEITSSDHQGSQSSLSSNSSDGSKISTRQYERLKEQVYDALKIIEDQELDLESRDVKIQELQRQLADGDDAENRLTAEDGREGQPSLQDYEQRLQERDLSIEILEGSLEDMNTELEDARKAILFEQRKGLKRSNDLQQKIDEKDGVIQTMIKTVETLQKDNNNLKAEKAKAKAEHGGRRSSMAMSTKGRFSIAPTTAGFFQRIARGGGKDDLQELDKNAEQVDVLEDQLAVKTDQITSMEAEFSSLKKQLEAAQAKNRRYKMHAQKLAEGDEAKHDGNSSSELWTMQEDYDALLEELDEKQEIVVDLEAKLAAAKEQESQMESVQQEYKMEQQVLEERLNHTRDIANGLKDELQESRKKLELREQDAAELNEKLLTTQMELEAANEEIQSNEENISKMKGELWNKIDRSPSLSVSKQESDSVEKPEVDQEDNSDDTTFKAIANSASPDRPSWNLRDPSYAQEPSHASPDTASSASIAEAFKNAEESFEIESAALQAFATEVSEKSQVKKIKELQRELKGAKRKIEDLRAYSTALDDELLAKDGVIKELQTSDLAMGNYISSLEDKEQESQQKLTELKISITKLQAELDKDHVEQQLGGMTTEPVASIKMQSKLKKAENALEEATNSNIDLEDKLTASENTISELNGMVDQLKHEMGGSTLERTGALEETAVLKSEVTSLKKDLSKETAKVEDLQGTVEDLHKQLLDAVSAKEAVMASKLADREDTITELKKKVDQLEGDLAEAAEATKAALNKSAAVKSEWQIVQERKDALKRELDNPPLASTYGNMPELLLQLQEAQAAIEETKNENKALKARLAAREDTVVELKDMLDQLEDDLADATQDTNAGEIEKIKKTRGISPLQDKKEQRTFTNKMGSESHLKAARNDLEEANKDRLEEAKMESSSANETELLLQQSKLDLKEAANQKAKLENKLSASEDAIEELKDMVDRLEEDLADASEARSAALEETSALKADLEKAQEEKEVTKQMLEEAKMESSS</sequence>
<dbReference type="EMBL" id="CAKOGP040000380">
    <property type="protein sequence ID" value="CAJ1934754.1"/>
    <property type="molecule type" value="Genomic_DNA"/>
</dbReference>
<dbReference type="GO" id="GO:0005856">
    <property type="term" value="C:cytoskeleton"/>
    <property type="evidence" value="ECO:0007669"/>
    <property type="project" value="TreeGrafter"/>
</dbReference>
<dbReference type="Gene3D" id="1.20.5.1700">
    <property type="match status" value="1"/>
</dbReference>
<evidence type="ECO:0000313" key="4">
    <source>
        <dbReference type="Proteomes" id="UP001295423"/>
    </source>
</evidence>
<feature type="region of interest" description="Disordered" evidence="2">
    <location>
        <begin position="1132"/>
        <end position="1154"/>
    </location>
</feature>
<comment type="caution">
    <text evidence="3">The sequence shown here is derived from an EMBL/GenBank/DDBJ whole genome shotgun (WGS) entry which is preliminary data.</text>
</comment>
<feature type="region of interest" description="Disordered" evidence="2">
    <location>
        <begin position="98"/>
        <end position="142"/>
    </location>
</feature>
<reference evidence="3" key="1">
    <citation type="submission" date="2023-08" db="EMBL/GenBank/DDBJ databases">
        <authorList>
            <person name="Audoor S."/>
            <person name="Bilcke G."/>
        </authorList>
    </citation>
    <scope>NUCLEOTIDE SEQUENCE</scope>
</reference>